<dbReference type="Proteomes" id="UP000001067">
    <property type="component" value="Unassembled WGS sequence"/>
</dbReference>
<feature type="compositionally biased region" description="Low complexity" evidence="1">
    <location>
        <begin position="919"/>
        <end position="939"/>
    </location>
</feature>
<feature type="compositionally biased region" description="Basic and acidic residues" evidence="1">
    <location>
        <begin position="12"/>
        <end position="22"/>
    </location>
</feature>
<feature type="region of interest" description="Disordered" evidence="1">
    <location>
        <begin position="53"/>
        <end position="140"/>
    </location>
</feature>
<reference evidence="2 3" key="1">
    <citation type="journal article" date="2010" name="Genome Biol.">
        <title>A first genome assembly of the barley fungal pathogen Pyrenophora teres f. teres.</title>
        <authorList>
            <person name="Ellwood S.R."/>
            <person name="Liu Z."/>
            <person name="Syme R.A."/>
            <person name="Lai Z."/>
            <person name="Hane J.K."/>
            <person name="Keiper F."/>
            <person name="Moffat C.S."/>
            <person name="Oliver R.P."/>
            <person name="Friesen T.L."/>
        </authorList>
    </citation>
    <scope>NUCLEOTIDE SEQUENCE [LARGE SCALE GENOMIC DNA]</scope>
    <source>
        <strain evidence="2 3">0-1</strain>
    </source>
</reference>
<dbReference type="KEGG" id="pte:PTT_07501"/>
<dbReference type="HOGENOM" id="CLU_274178_0_0_1"/>
<name>E3RHS8_PYRTT</name>
<keyword evidence="3" id="KW-1185">Reference proteome</keyword>
<evidence type="ECO:0000313" key="3">
    <source>
        <dbReference type="Proteomes" id="UP000001067"/>
    </source>
</evidence>
<feature type="compositionally biased region" description="Low complexity" evidence="1">
    <location>
        <begin position="1061"/>
        <end position="1070"/>
    </location>
</feature>
<feature type="region of interest" description="Disordered" evidence="1">
    <location>
        <begin position="659"/>
        <end position="819"/>
    </location>
</feature>
<evidence type="ECO:0000256" key="1">
    <source>
        <dbReference type="SAM" id="MobiDB-lite"/>
    </source>
</evidence>
<protein>
    <submittedName>
        <fullName evidence="2">Uncharacterized protein</fullName>
    </submittedName>
</protein>
<feature type="compositionally biased region" description="Basic and acidic residues" evidence="1">
    <location>
        <begin position="62"/>
        <end position="78"/>
    </location>
</feature>
<feature type="compositionally biased region" description="Polar residues" evidence="1">
    <location>
        <begin position="101"/>
        <end position="112"/>
    </location>
</feature>
<feature type="region of interest" description="Disordered" evidence="1">
    <location>
        <begin position="183"/>
        <end position="420"/>
    </location>
</feature>
<feature type="region of interest" description="Disordered" evidence="1">
    <location>
        <begin position="615"/>
        <end position="644"/>
    </location>
</feature>
<feature type="compositionally biased region" description="Basic and acidic residues" evidence="1">
    <location>
        <begin position="837"/>
        <end position="851"/>
    </location>
</feature>
<feature type="compositionally biased region" description="Basic and acidic residues" evidence="1">
    <location>
        <begin position="383"/>
        <end position="394"/>
    </location>
</feature>
<feature type="compositionally biased region" description="Low complexity" evidence="1">
    <location>
        <begin position="706"/>
        <end position="720"/>
    </location>
</feature>
<organism evidence="3">
    <name type="scientific">Pyrenophora teres f. teres (strain 0-1)</name>
    <name type="common">Barley net blotch fungus</name>
    <name type="synonym">Drechslera teres f. teres</name>
    <dbReference type="NCBI Taxonomy" id="861557"/>
    <lineage>
        <taxon>Eukaryota</taxon>
        <taxon>Fungi</taxon>
        <taxon>Dikarya</taxon>
        <taxon>Ascomycota</taxon>
        <taxon>Pezizomycotina</taxon>
        <taxon>Dothideomycetes</taxon>
        <taxon>Pleosporomycetidae</taxon>
        <taxon>Pleosporales</taxon>
        <taxon>Pleosporineae</taxon>
        <taxon>Pleosporaceae</taxon>
        <taxon>Pyrenophora</taxon>
    </lineage>
</organism>
<feature type="compositionally biased region" description="Polar residues" evidence="1">
    <location>
        <begin position="287"/>
        <end position="305"/>
    </location>
</feature>
<feature type="compositionally biased region" description="Polar residues" evidence="1">
    <location>
        <begin position="766"/>
        <end position="775"/>
    </location>
</feature>
<dbReference type="OrthoDB" id="3790379at2759"/>
<feature type="region of interest" description="Disordered" evidence="1">
    <location>
        <begin position="1"/>
        <end position="41"/>
    </location>
</feature>
<feature type="compositionally biased region" description="Low complexity" evidence="1">
    <location>
        <begin position="736"/>
        <end position="752"/>
    </location>
</feature>
<accession>E3RHS8</accession>
<dbReference type="EMBL" id="GL533154">
    <property type="protein sequence ID" value="EFQ94717.1"/>
    <property type="molecule type" value="Genomic_DNA"/>
</dbReference>
<gene>
    <name evidence="2" type="ORF">PTT_07501</name>
</gene>
<feature type="region of interest" description="Disordered" evidence="1">
    <location>
        <begin position="837"/>
        <end position="1104"/>
    </location>
</feature>
<proteinExistence type="predicted"/>
<feature type="compositionally biased region" description="Polar residues" evidence="1">
    <location>
        <begin position="464"/>
        <end position="474"/>
    </location>
</feature>
<sequence length="1170" mass="123792">MSPATPPRTPASRRESPTKVRESPAGGFSTPSRKDQTPIKLEVSQNGFYFCMELPPSKITPKKRDGESKCGTPRKEDGTETPSRTRTCSPLKSTKSHSPDKQSPAQALSGTPTRRGAARTPDSHRRSRSPIRRTVDHRVSVETGARLTRKLASTTVQSLRIPTGCLGDVVEDVVIAPPDRPAIIKPSEERAPNEKPDAIRKPWPNPETIGHLMAGLSSSGSCTPKTRGRASDTPRKNDEVTVSPAPTPLRKASQRLGLSGSPSFSRLPAQGPTLVERARVAADGQETDPSTLRETNLHPSEQSGDNGAAPVREEPQKVWLGNSPAVQESEPESNMAASRPPQPKRPLSMTALYTTARKAQDTIQYPPLLFPKPDSETSPEPMPDPKKRIKRQELEQPDQSRQPRPQQPARQRTRVGTDPSVLLTLQKEMANTEAEMRRSAGIINPALYGPPNLNELPAISNSFSTRDAQDTTSPDPADIPLPLSRVNSNTSSCGQVRAANQPPAQTASARAPSTPGSSRFRPTVPTPAQAKRDRLATAKQAAKQDVGKEKMPVPATPRTRSMGAALSGPGKTAAAAIATPAKVASTPAKVASTCAKIASTPAKVASTPAKVASTPAKAAPGLSRIPSTTPAKMKTPMKAVPQSVKKVVDRVTNAAPITPMKLRSPTKAIPQTPIKPALGASANKSTGAAVYTPTKSKSVTKAIPQSARRLAASTPASRSPAPVPKERSSSLRSVNTPRITSTRTPLRTPSTPKLASETPVKRSPAMSISSTTMPQKGSRLRGSSSTLTSAQSTPRKTPLRKPLVPLTKEPYNPSADPRPYEQQFASAEDIADRLGRWHDEDRKRAETEKPGKGVGAKVGLRAPGKIPGKVLGKTATDIAGKTPTKAVGKTPGKAPGKMPTLSLAKTPTPVLAKTPTPVLGKTPTPTLGKTPTPTLGKPPTKVPAKIPGKGPTKVPTKTPADITRDGPQGAPAKTHPRTPGKIPTKTTAKTPAKTPAKAPGKTPGRLFAGTPNKPPPSRHPTPSTTPKSTPPTTTLELAHPFSSTHLHPPTPTFTPTPSASPTPLSFTPTPSASPSPSPSTPLSKRKPPFKYPITPLPAPHTPITRCTPANIAAADRNATRTPSKRIVSSLDKAIDEKIAEDARRGLEFTPGGNRVRDLLEARGRTRERAG</sequence>
<feature type="compositionally biased region" description="Low complexity" evidence="1">
    <location>
        <begin position="397"/>
        <end position="410"/>
    </location>
</feature>
<feature type="region of interest" description="Disordered" evidence="1">
    <location>
        <begin position="464"/>
        <end position="567"/>
    </location>
</feature>
<feature type="compositionally biased region" description="Low complexity" evidence="1">
    <location>
        <begin position="780"/>
        <end position="789"/>
    </location>
</feature>
<feature type="compositionally biased region" description="Low complexity" evidence="1">
    <location>
        <begin position="1020"/>
        <end position="1047"/>
    </location>
</feature>
<feature type="compositionally biased region" description="Polar residues" evidence="1">
    <location>
        <begin position="485"/>
        <end position="494"/>
    </location>
</feature>
<feature type="compositionally biased region" description="Basic and acidic residues" evidence="1">
    <location>
        <begin position="186"/>
        <end position="200"/>
    </location>
</feature>
<feature type="compositionally biased region" description="Basic and acidic residues" evidence="1">
    <location>
        <begin position="229"/>
        <end position="239"/>
    </location>
</feature>
<dbReference type="eggNOG" id="ENOG502RS36">
    <property type="taxonomic scope" value="Eukaryota"/>
</dbReference>
<feature type="compositionally biased region" description="Polar residues" evidence="1">
    <location>
        <begin position="80"/>
        <end position="93"/>
    </location>
</feature>
<evidence type="ECO:0000313" key="2">
    <source>
        <dbReference type="EMBL" id="EFQ94717.1"/>
    </source>
</evidence>
<feature type="compositionally biased region" description="Low complexity" evidence="1">
    <location>
        <begin position="979"/>
        <end position="1004"/>
    </location>
</feature>
<dbReference type="Gene3D" id="6.10.250.1010">
    <property type="match status" value="1"/>
</dbReference>
<dbReference type="AlphaFoldDB" id="E3RHS8"/>
<feature type="compositionally biased region" description="Pro residues" evidence="1">
    <location>
        <begin position="1048"/>
        <end position="1060"/>
    </location>
</feature>